<feature type="region of interest" description="Disordered" evidence="1">
    <location>
        <begin position="437"/>
        <end position="458"/>
    </location>
</feature>
<keyword evidence="3" id="KW-1185">Reference proteome</keyword>
<reference evidence="2" key="1">
    <citation type="submission" date="2021-09" db="EMBL/GenBank/DDBJ databases">
        <authorList>
            <consortium name="AG Swart"/>
            <person name="Singh M."/>
            <person name="Singh A."/>
            <person name="Seah K."/>
            <person name="Emmerich C."/>
        </authorList>
    </citation>
    <scope>NUCLEOTIDE SEQUENCE</scope>
    <source>
        <strain evidence="2">ATCC30299</strain>
    </source>
</reference>
<evidence type="ECO:0000313" key="3">
    <source>
        <dbReference type="Proteomes" id="UP001162131"/>
    </source>
</evidence>
<evidence type="ECO:0000313" key="2">
    <source>
        <dbReference type="EMBL" id="CAG9318836.1"/>
    </source>
</evidence>
<dbReference type="EMBL" id="CAJZBQ010000021">
    <property type="protein sequence ID" value="CAG9318836.1"/>
    <property type="molecule type" value="Genomic_DNA"/>
</dbReference>
<comment type="caution">
    <text evidence="2">The sequence shown here is derived from an EMBL/GenBank/DDBJ whole genome shotgun (WGS) entry which is preliminary data.</text>
</comment>
<accession>A0AAU9JDM9</accession>
<name>A0AAU9JDM9_9CILI</name>
<gene>
    <name evidence="2" type="ORF">BSTOLATCC_MIC22198</name>
</gene>
<dbReference type="Proteomes" id="UP001162131">
    <property type="component" value="Unassembled WGS sequence"/>
</dbReference>
<feature type="compositionally biased region" description="Polar residues" evidence="1">
    <location>
        <begin position="437"/>
        <end position="455"/>
    </location>
</feature>
<sequence length="4985" mass="544716">MEGIHFYSLPEALFSYLSVSVMHITTGVANVFTIEVKSQPTKTDVFIIQFPTINRDSSIELFANDLGTGISNGDEIGCAGGSTDTKCYLHYGDKDLNHPAEIHIVNLVSTDQSTEIIYTLIIPGIVNPALTDSSGDYDKGIVDIRVVRMSQNFKILGERTAKNVFAASGKAPDSTSLTSSGISFSFSYGAQNLFTFSGIPTNTDFMLIKFGLDGFDYSNIIANAPNTLIKFTKGPWIFITLSSSGGNSPFKAPGPIHSKIGGSNSFLMILAKNRICTNKYELSAKIISDDEINTGALSYTPETLSSFDPIYCSGIQSYRSWSFSFGSGTDSAWNALGSATIKFYVADGNNGKYSGLDGSFLVFGTNSVEKNVVWRIDQGIAYIFGVTLIYPFSIKLLITNPVSNADVMIEVYQDTECKNLFTKKAWEDPLDARCGSTYHTLSSPPQPKLNNGSAGTTSSSSTYLNIVFTPSYSMNKITVWTDIFAIPSSGYKSTCTSSTVQQGGQNLYNNSPDWDGSPAKIDLAFSYSIWASTSQQLTVNVYLPCSAAISYKGYGYISILTYNDGDIKEGYSWPVSFPSSIGSCSINNNYLYAGKPNVLDVSFNTGEFGVGNPDYSTLAGAGNTLGLAIEVSFDSTDSALGLNLNTGDSLPFNFQSSSSSTNYPNSDWNCSLRKGSSSSLQGTISCLFMETPNGSENMHAYFPMVKFPASGDSEIKVNFILYGINKLYYKFYSNKISTIDASSSSNVNVNYSPEFSNAGAIPIWTFTLNGLSFINGDYVLMRFEGLDSSSAPTTSDGTLDNIISFSSKPCPCIYGKFLVNSSSSTLKLKISNPWISGDYTYYGYVYSSSNGFQPFSGTSTFAANQPDYSITNKNPHTAIWTQEDTQLYISGAFDQELSNLGALIVSFNSATLTISNSKSYVLINDQREYGIIMNQAEASGKVYLNFTNFDIKKSSSPFALYLYVTMLSNSDNSVHVSAFYSVPTSFSDTNMYSDEQISMNIENSNIKYISSKDLRFPASFEAPAKIAVINEVSPITFQIRPLEDIDAGNGIIRLAFDPNIITSDSSTYWATFQDVSAVDIYSAARVLVSTTSPITIDIYAPLSLKLDASKKYKVSFGTYGTNIGFKIDSDTIKASLDIFKSGSTTSSSDYTAKLVPLQIYSPFTKLYGNSYVSDKTKSTFIEINFQVDADITKPSEILVGFPLFDAASNSLFSSTTSSNANGNCYLAYTSEGSLKSEQICTFLNHNEQDYTLPKILYLKVFVNNKIDAGSLATLWISNIVNPSDTYSTDIFVYALGANKKYGLALKNFFTIKSNSNTLLTYQKSNPSTQKVFTEFNLIFSPSQNIESKTDAFIFIFSPTDFSLSSSSKASVSNSASPADTGICKMIPSSGWMLYIPQQQIIGSSTPETTFEFKNVFYSYTTTKYIEGYAISNGMLLEQYTFNSDTIQISSGGIDDNSSTDPYSFWEITFSYTIPNAIPSQGSTSILFPTGITSTTTNPSSIACRMTATGCGTSFNGNLLKCEPTDSNQRWLISGFGGCNADSTLTVKGMVTISSLISGQYIISTHKDSAGSQTIDQCSGGPQSQNSQYNILSADDLFSNYYVMKSSLTPIRGSEGQLTLIFKLAASPLSTDNISITVPSTGSSYPFSYTPSTGRAVCKFIDSNGIEYSSQKCSFDSTSKKWTIAMPSLKTIENNLKWILRIFTTGEVKNGIAFPSSGKPYIIVSLYDSAGTAAKWAVSEFVDILGQTAFSTLKVIPLIAKENSKSIFKISLKTTIPDPSYLIAEFPTHFNGIDYYDQSLGMASQTTLGCAYSDSSKVTHQVSCYIRFGQNKGSSDTDINYRPAIVIIPVTFTSSDQIDLFIPQITLYSSSGLTSYVRVRLIKLDSDKWDTYVSEGVIWYALTTFSSANPTTPTENSYTSNLNPKNTWASSQTISLTVSSSNIVAGSELIIFKFPYAIGTSVIISECQLSLILEPLYTIICQPKSAITSSETTWHFTSWTNLNYNPLTNIVVATFIKDQDVKSEVTFSNNDKEYDPDTFDSTTSISAYDSVDLSQGLTMKYSLTIKVGQNYPKSSYFQIIFPDEFVLGFRCDFIFSDSTKLNNQNGFGSCKKDNTHNFFLVSGFTYSQETITIILPVTNPNSSGGKPITLKFCQEETCSHSVMNSITKDITISPKIALKKSSVVSPGLRDSKVPIRQGEYGDLQFSIKTDSKPITKKTGYITITTAVEVFVTSSSEPYTCRALWISSSTTYMSYDCIYSQITSSSPAYNQIKVYAPETTDISASQVWNVVVTSINPENQGFKFQNPSSNYRYKVMVRNDDFYYYFKTELFIAPPQFASCTIEHFVKAKNTMNGFYISFQQSLAQGIGYTSGSSDGKSEIILEFDSSVWTPNLGTSVSATDYTDDWAITDCAGFSSTCYLRRGHSNTNAEIWIRKYDAISSGTSKIVILPVTNPNDAEKIINIKMYARQWTSSTTYDFQYLFYREFNYIYMTETAQSPPNSQTSLSVSYDSKAISSTTNTATFTIKGSQDIQYDPSNGKIGACVLKMNNNYFSLSGVTGPTETYIFPIHSYIATFPSTAWSLASSPTKDYLAFATPAYGAQVSWIGWIWYNGAYTDSLTYSTFNLDRETTTGLIPTLLEEGTYGPYSGRTDTYTIKINPIKPIPKGGSILILIPSEFTALSTNCWVQNGLTGNWNCQASSNPQKWKITGFSAYTDSTNPIFISGTLTSATTSTTTAITSFEVQIYGINGDTNTLIESNTASLSASSILSAPQALASSTFGQQYKPQYPSRPGEYSGIIFDITPRTNGYSFHDTIDFYLDSSASFLSTTSSNQYLQLQCIVTDGINYVRAEKCTSHTTPNYIQIEIPEQMTIPAASSRQIQILYRFADSDSNNGILLPSSITEAYGTSWYLNANVASPLSVQMFKFTQLLYGAKISSLSIKLGHTNKGYSTFLDIVMTLASSISATDVIRLSLPTFNGLDKLFDPDLGIGALTGKSVTLNCGEFEGSTLQAAICKFTVPDISTSYNPVNIEITGLAITSGVSSTIRIANIKNPTLDADTIFSQDLNCIAKLTIVKEYFDYDLIKYEDDVFLYKSLSTFSPASISDSTATSSTTLTLTDFASNGIVITLSSPSGTVDAAGGSYILMMDSAFDLPAFAGDKVAGSCDGSATCKSLSFGSSQWITTDITLSATYNLNGKTLTLNSNTGFISANYHQNSQYTLTLYVISKQVLIEIHTIKLDSFNPRAPTSVTITNQQGSTIPKNYYDIYTIDILPVSSSSPLKRVDIIFPSSFQFIDYQCRSYSGVTTIATPPLSCKSDCTSTSCASKHVILTNFNYDNASHIKVSIGALSSSTAGPAGNLEVRLYDSTDTSLFAQEDTSQSFGTVQSYSSTYDFWVDWVTTDLYSRKIRAGEIGDIYLRIQPHIDLPMGTTLYISFPAGFGPAGGNPYCVIGEGDLYYNNFPLYWSRNYTHPVSKSCTWKQNILEVLLQSEDTSEFSGFFKNQCAFLQLTTTGQTVNGFRVPDSPGYYQLEAYAMYDNSLIEISFPSLYISPSSTFADLSISLTNLETNYPTVLKVSFTTSQYIPPGYPNTVKNEAGPQGTIQINFEIFQSFSDNLGYYSTGNSVPCAKILGILPKEGESLKCIFTKGDSTLTRPSNSYISITNFQEIQANTLIEIHFSKIKNGATDAYKPTVGVGIYQTYSDGTIVWIYDISYKTLSAISTTTQTSNLAQTLSLSQNTVGATCTATLSFNILTALSANDLITITFPSVYPIPDSGLTVNIKKGASNILSSLSYNLYPQTGIIVIYLGASSLAADSYSIELQNMKNPASVFTCSSCYVNYYTVKSNNVAEVFTTSAISTNPGLAAQTAAISVLTLSDYSASAVYVQLAMTVVPSISIPKGGYLQVYMPAEFPRFSDSSPVPICSSIYQCTVYDRVIQVSGFTSDYSGNIDITVTGMKNPSKTGATSTGSQGFKIYAYDSNNFLVIFSQLTNRVTISSKVSEPSSQFTVKARFKAIGVSDTYTFNIFMPVMLQVGTQVVLGFPDSYSLSSSISCSSDFLSTCSAQNSKVTLTTLETVALYSTVNIYLSNVINPTITIDQGSTSKTVSPFYANIYYDQSLIARSDNSSMQIYQKPANAIVTNWTYYPTNSGEQAYYTFKIKTDISLTKSNSIGLIIRFPEEYADGLVPNDVKFLCSSSGTFTNCNLNGNREVSFSILNYNLTENREIAISMYGIGNPSAGLTSYLEIFVIDNTAGVALGDSGNALVFNITRAADIVPLNSIDAEQSILNTLTSYTFSIDLSGKTVLATDVVWIDWPTEISRIFTQTTCTADMVYSSTTYKLDCKLLAYTGYTRTEISNLPSLQSPSTIVNLTLFNIPTPNSAGVTERFYLRFADSTHVKYRSFPMLTQIPSLSFSNSSYSISSPTSVSVLQGTYSDFLSVTLQLPSYTTLSLTLSTTNSQLKLSPSKISMQYAWDTAKTFRIGALSSLNSGYYTLSWQIEADSTNSATYYTPKDIIVNVLPQTQTYKISIDNIGDLPINGTTVPINVELERPVADYLIVSVSAEDSPDSFIFDPFNLAFNDGEYKKSFTITAKPGAVSTFIDFKISGPSSSCFYLQKSKTVLAIASSSTEVPEILSASMTKIGRVNAEAKVSLSQYGTVYYMLTHPGSAVPNVTSIIKKVRVNNDDYQAFGSSFTSPQLISSMISIPDLRDNTNYMISFAAVGLNGIASKSIKTLYFTTSASYKPAKFNVYTTSLSSPSKVIDAVSRTLALPASLFYHTGIDPASYDIFNRRLTSILYYEITMVANRSLDMQSPLSYVQTLDNNLDLLKNHLPNLDTNYSVTSNALEVTYKAPLFSISPSLVYNSSDTYKFNVKLNGLGKIYVIGLPLGEAMPNSWQISNGFNSTNNKVDISQDIDISTINAVNITFQNATNGNYEFWFTGANNRPLDPDLMADSNIQSIICLAEKKRPTLVLIKDAAFELSIVWAAALVFI</sequence>
<proteinExistence type="predicted"/>
<organism evidence="2 3">
    <name type="scientific">Blepharisma stoltei</name>
    <dbReference type="NCBI Taxonomy" id="1481888"/>
    <lineage>
        <taxon>Eukaryota</taxon>
        <taxon>Sar</taxon>
        <taxon>Alveolata</taxon>
        <taxon>Ciliophora</taxon>
        <taxon>Postciliodesmatophora</taxon>
        <taxon>Heterotrichea</taxon>
        <taxon>Heterotrichida</taxon>
        <taxon>Blepharismidae</taxon>
        <taxon>Blepharisma</taxon>
    </lineage>
</organism>
<evidence type="ECO:0000256" key="1">
    <source>
        <dbReference type="SAM" id="MobiDB-lite"/>
    </source>
</evidence>
<protein>
    <submittedName>
        <fullName evidence="2">Uncharacterized protein</fullName>
    </submittedName>
</protein>